<feature type="region of interest" description="Disordered" evidence="7">
    <location>
        <begin position="282"/>
        <end position="316"/>
    </location>
</feature>
<evidence type="ECO:0000256" key="5">
    <source>
        <dbReference type="ARBA" id="ARBA00022989"/>
    </source>
</evidence>
<dbReference type="PATRIC" id="fig|1391653.3.peg.1736"/>
<evidence type="ECO:0000256" key="2">
    <source>
        <dbReference type="ARBA" id="ARBA00008017"/>
    </source>
</evidence>
<dbReference type="PANTHER" id="PTHR30460">
    <property type="entry name" value="MODERATE CONDUCTANCE MECHANOSENSITIVE CHANNEL YBIO"/>
    <property type="match status" value="1"/>
</dbReference>
<keyword evidence="3" id="KW-1003">Cell membrane</keyword>
<dbReference type="Pfam" id="PF21088">
    <property type="entry name" value="MS_channel_1st"/>
    <property type="match status" value="1"/>
</dbReference>
<dbReference type="InterPro" id="IPR010920">
    <property type="entry name" value="LSM_dom_sf"/>
</dbReference>
<dbReference type="AlphaFoldDB" id="A0A0K1PDT6"/>
<dbReference type="SUPFAM" id="SSF82861">
    <property type="entry name" value="Mechanosensitive channel protein MscS (YggB), transmembrane region"/>
    <property type="match status" value="1"/>
</dbReference>
<dbReference type="Gene3D" id="2.30.30.60">
    <property type="match status" value="1"/>
</dbReference>
<evidence type="ECO:0000256" key="6">
    <source>
        <dbReference type="ARBA" id="ARBA00023136"/>
    </source>
</evidence>
<proteinExistence type="inferred from homology"/>
<comment type="similarity">
    <text evidence="2">Belongs to the MscS (TC 1.A.23) family.</text>
</comment>
<keyword evidence="6 8" id="KW-0472">Membrane</keyword>
<evidence type="ECO:0000313" key="13">
    <source>
        <dbReference type="Proteomes" id="UP000055590"/>
    </source>
</evidence>
<dbReference type="SUPFAM" id="SSF50182">
    <property type="entry name" value="Sm-like ribonucleoproteins"/>
    <property type="match status" value="1"/>
</dbReference>
<dbReference type="Pfam" id="PF00924">
    <property type="entry name" value="MS_channel_2nd"/>
    <property type="match status" value="1"/>
</dbReference>
<dbReference type="InterPro" id="IPR011014">
    <property type="entry name" value="MscS_channel_TM-2"/>
</dbReference>
<dbReference type="GO" id="GO:0008381">
    <property type="term" value="F:mechanosensitive monoatomic ion channel activity"/>
    <property type="evidence" value="ECO:0007669"/>
    <property type="project" value="InterPro"/>
</dbReference>
<dbReference type="InterPro" id="IPR049142">
    <property type="entry name" value="MS_channel_1st"/>
</dbReference>
<evidence type="ECO:0000256" key="1">
    <source>
        <dbReference type="ARBA" id="ARBA00004651"/>
    </source>
</evidence>
<organism evidence="12 13">
    <name type="scientific">Vulgatibacter incomptus</name>
    <dbReference type="NCBI Taxonomy" id="1391653"/>
    <lineage>
        <taxon>Bacteria</taxon>
        <taxon>Pseudomonadati</taxon>
        <taxon>Myxococcota</taxon>
        <taxon>Myxococcia</taxon>
        <taxon>Myxococcales</taxon>
        <taxon>Cystobacterineae</taxon>
        <taxon>Vulgatibacteraceae</taxon>
        <taxon>Vulgatibacter</taxon>
    </lineage>
</organism>
<evidence type="ECO:0000313" key="12">
    <source>
        <dbReference type="EMBL" id="AKU91269.1"/>
    </source>
</evidence>
<keyword evidence="4 8" id="KW-0812">Transmembrane</keyword>
<feature type="domain" description="Mechanosensitive ion channel transmembrane helices 2/3" evidence="11">
    <location>
        <begin position="77"/>
        <end position="115"/>
    </location>
</feature>
<protein>
    <submittedName>
        <fullName evidence="12">Potassium efflux system KefA protein / Small-conductance mechanosensitive channel</fullName>
    </submittedName>
</protein>
<dbReference type="OrthoDB" id="9784565at2"/>
<dbReference type="STRING" id="1391653.AKJ08_1656"/>
<dbReference type="Gene3D" id="3.30.70.100">
    <property type="match status" value="1"/>
</dbReference>
<accession>A0A0K1PDT6</accession>
<evidence type="ECO:0000256" key="4">
    <source>
        <dbReference type="ARBA" id="ARBA00022692"/>
    </source>
</evidence>
<evidence type="ECO:0000256" key="3">
    <source>
        <dbReference type="ARBA" id="ARBA00022475"/>
    </source>
</evidence>
<sequence length="316" mass="34277">MFESLRAYATEAWDLHAVRFAFSFLSIVGILAGAKVIQSILARLTAWALRPRSGKWDLAAAQRRAQTLLPLLVEIERYLLYTAVAVAILARFGIDTAAIFASVGVVGVALGFGAQNLVKDMIAGFFLLFDGLVAVGDVIKIDDKTTGTVEAVGLRNTQVRDFSGLLWMIPNGDLRQFGNLNRGWMRAVVILEVAYEADVPKAMELARQAGETWAAANPEKVIEPPEVHALLGMAQASLSLRLVMKVKPNEQWPAERALRLMVKDRFVAEGIELPYPRHVLLDGPKRPPAQPAAGKALASVSASDSEAPPTTTKQPA</sequence>
<dbReference type="Pfam" id="PF21082">
    <property type="entry name" value="MS_channel_3rd"/>
    <property type="match status" value="1"/>
</dbReference>
<keyword evidence="5 8" id="KW-1133">Transmembrane helix</keyword>
<evidence type="ECO:0000259" key="11">
    <source>
        <dbReference type="Pfam" id="PF21088"/>
    </source>
</evidence>
<gene>
    <name evidence="12" type="ORF">AKJ08_1656</name>
</gene>
<feature type="domain" description="Mechanosensitive ion channel MscS" evidence="9">
    <location>
        <begin position="116"/>
        <end position="182"/>
    </location>
</feature>
<dbReference type="InterPro" id="IPR011066">
    <property type="entry name" value="MscS_channel_C_sf"/>
</dbReference>
<feature type="compositionally biased region" description="Polar residues" evidence="7">
    <location>
        <begin position="300"/>
        <end position="316"/>
    </location>
</feature>
<evidence type="ECO:0000259" key="9">
    <source>
        <dbReference type="Pfam" id="PF00924"/>
    </source>
</evidence>
<dbReference type="KEGG" id="vin:AKJ08_1656"/>
<dbReference type="Proteomes" id="UP000055590">
    <property type="component" value="Chromosome"/>
</dbReference>
<keyword evidence="13" id="KW-1185">Reference proteome</keyword>
<evidence type="ECO:0000256" key="8">
    <source>
        <dbReference type="SAM" id="Phobius"/>
    </source>
</evidence>
<evidence type="ECO:0000259" key="10">
    <source>
        <dbReference type="Pfam" id="PF21082"/>
    </source>
</evidence>
<dbReference type="PANTHER" id="PTHR30460:SF0">
    <property type="entry name" value="MODERATE CONDUCTANCE MECHANOSENSITIVE CHANNEL YBIO"/>
    <property type="match status" value="1"/>
</dbReference>
<name>A0A0K1PDT6_9BACT</name>
<evidence type="ECO:0000256" key="7">
    <source>
        <dbReference type="SAM" id="MobiDB-lite"/>
    </source>
</evidence>
<comment type="subcellular location">
    <subcellularLocation>
        <location evidence="1">Cell membrane</location>
        <topology evidence="1">Multi-pass membrane protein</topology>
    </subcellularLocation>
</comment>
<dbReference type="RefSeq" id="WP_050725604.1">
    <property type="nucleotide sequence ID" value="NZ_CP012332.1"/>
</dbReference>
<dbReference type="GO" id="GO:0005886">
    <property type="term" value="C:plasma membrane"/>
    <property type="evidence" value="ECO:0007669"/>
    <property type="project" value="UniProtKB-SubCell"/>
</dbReference>
<dbReference type="InterPro" id="IPR045276">
    <property type="entry name" value="YbiO_bact"/>
</dbReference>
<feature type="transmembrane region" description="Helical" evidence="8">
    <location>
        <begin position="20"/>
        <end position="42"/>
    </location>
</feature>
<dbReference type="InterPro" id="IPR049278">
    <property type="entry name" value="MS_channel_C"/>
</dbReference>
<reference evidence="12 13" key="1">
    <citation type="submission" date="2015-08" db="EMBL/GenBank/DDBJ databases">
        <authorList>
            <person name="Babu N.S."/>
            <person name="Beckwith C.J."/>
            <person name="Beseler K.G."/>
            <person name="Brison A."/>
            <person name="Carone J.V."/>
            <person name="Caskin T.P."/>
            <person name="Diamond M."/>
            <person name="Durham M.E."/>
            <person name="Foxe J.M."/>
            <person name="Go M."/>
            <person name="Henderson B.A."/>
            <person name="Jones I.B."/>
            <person name="McGettigan J.A."/>
            <person name="Micheletti S.J."/>
            <person name="Nasrallah M.E."/>
            <person name="Ortiz D."/>
            <person name="Piller C.R."/>
            <person name="Privatt S.R."/>
            <person name="Schneider S.L."/>
            <person name="Sharp S."/>
            <person name="Smith T.C."/>
            <person name="Stanton J.D."/>
            <person name="Ullery H.E."/>
            <person name="Wilson R.J."/>
            <person name="Serrano M.G."/>
            <person name="Buck G."/>
            <person name="Lee V."/>
            <person name="Wang Y."/>
            <person name="Carvalho R."/>
            <person name="Voegtly L."/>
            <person name="Shi R."/>
            <person name="Duckworth R."/>
            <person name="Johnson A."/>
            <person name="Loviza R."/>
            <person name="Walstead R."/>
            <person name="Shah Z."/>
            <person name="Kiflezghi M."/>
            <person name="Wade K."/>
            <person name="Ball S.L."/>
            <person name="Bradley K.W."/>
            <person name="Asai D.J."/>
            <person name="Bowman C.A."/>
            <person name="Russell D.A."/>
            <person name="Pope W.H."/>
            <person name="Jacobs-Sera D."/>
            <person name="Hendrix R.W."/>
            <person name="Hatfull G.F."/>
        </authorList>
    </citation>
    <scope>NUCLEOTIDE SEQUENCE [LARGE SCALE GENOMIC DNA]</scope>
    <source>
        <strain evidence="12 13">DSM 27710</strain>
    </source>
</reference>
<dbReference type="InterPro" id="IPR023408">
    <property type="entry name" value="MscS_beta-dom_sf"/>
</dbReference>
<dbReference type="InterPro" id="IPR006685">
    <property type="entry name" value="MscS_channel_2nd"/>
</dbReference>
<dbReference type="Gene3D" id="1.10.287.1260">
    <property type="match status" value="1"/>
</dbReference>
<feature type="domain" description="Mechanosensitive ion channel MscS C-terminal" evidence="10">
    <location>
        <begin position="189"/>
        <end position="273"/>
    </location>
</feature>
<dbReference type="SUPFAM" id="SSF82689">
    <property type="entry name" value="Mechanosensitive channel protein MscS (YggB), C-terminal domain"/>
    <property type="match status" value="1"/>
</dbReference>
<dbReference type="EMBL" id="CP012332">
    <property type="protein sequence ID" value="AKU91269.1"/>
    <property type="molecule type" value="Genomic_DNA"/>
</dbReference>